<dbReference type="PANTHER" id="PTHR11560">
    <property type="entry name" value="39S RIBOSOMAL PROTEIN L10, MITOCHONDRIAL"/>
    <property type="match status" value="1"/>
</dbReference>
<evidence type="ECO:0000256" key="2">
    <source>
        <dbReference type="ARBA" id="ARBA00022980"/>
    </source>
</evidence>
<dbReference type="CDD" id="cd05797">
    <property type="entry name" value="Ribosomal_L10"/>
    <property type="match status" value="1"/>
</dbReference>
<comment type="subunit">
    <text evidence="5">Part of the ribosomal stalk of the 50S ribosomal subunit. The N-terminus interacts with L11 and the large rRNA to form the base of the stalk. The C-terminus forms an elongated spine to which L12 dimers bind in a sequential fashion forming a multimeric L10(L12)X complex.</text>
</comment>
<comment type="function">
    <text evidence="5">Forms part of the ribosomal stalk, playing a central role in the interaction of the ribosome with GTP-bound translation factors.</text>
</comment>
<keyword evidence="5" id="KW-0694">RNA-binding</keyword>
<dbReference type="Gene3D" id="3.30.70.1730">
    <property type="match status" value="1"/>
</dbReference>
<keyword evidence="3 5" id="KW-0687">Ribonucleoprotein</keyword>
<dbReference type="InterPro" id="IPR047865">
    <property type="entry name" value="Ribosomal_uL10_bac_type"/>
</dbReference>
<dbReference type="SUPFAM" id="SSF160369">
    <property type="entry name" value="Ribosomal protein L10-like"/>
    <property type="match status" value="1"/>
</dbReference>
<dbReference type="EMBL" id="PDSK01000131">
    <property type="protein sequence ID" value="PIE31728.1"/>
    <property type="molecule type" value="Genomic_DNA"/>
</dbReference>
<accession>A0A2G6K7P3</accession>
<evidence type="ECO:0000256" key="1">
    <source>
        <dbReference type="ARBA" id="ARBA00008889"/>
    </source>
</evidence>
<dbReference type="NCBIfam" id="NF000955">
    <property type="entry name" value="PRK00099.1-1"/>
    <property type="match status" value="1"/>
</dbReference>
<organism evidence="6 7">
    <name type="scientific">candidate division KSB3 bacterium</name>
    <dbReference type="NCBI Taxonomy" id="2044937"/>
    <lineage>
        <taxon>Bacteria</taxon>
        <taxon>candidate division KSB3</taxon>
    </lineage>
</organism>
<dbReference type="InterPro" id="IPR022973">
    <property type="entry name" value="Ribosomal_uL10_bac"/>
</dbReference>
<evidence type="ECO:0000313" key="6">
    <source>
        <dbReference type="EMBL" id="PIE31728.1"/>
    </source>
</evidence>
<proteinExistence type="inferred from homology"/>
<dbReference type="InterPro" id="IPR043141">
    <property type="entry name" value="Ribosomal_uL10-like_sf"/>
</dbReference>
<comment type="caution">
    <text evidence="6">The sequence shown here is derived from an EMBL/GenBank/DDBJ whole genome shotgun (WGS) entry which is preliminary data.</text>
</comment>
<reference evidence="6 7" key="1">
    <citation type="submission" date="2017-10" db="EMBL/GenBank/DDBJ databases">
        <title>Novel microbial diversity and functional potential in the marine mammal oral microbiome.</title>
        <authorList>
            <person name="Dudek N.K."/>
            <person name="Sun C.L."/>
            <person name="Burstein D."/>
            <person name="Kantor R.S."/>
            <person name="Aliaga Goltsman D.S."/>
            <person name="Bik E.M."/>
            <person name="Thomas B.C."/>
            <person name="Banfield J.F."/>
            <person name="Relman D.A."/>
        </authorList>
    </citation>
    <scope>NUCLEOTIDE SEQUENCE [LARGE SCALE GENOMIC DNA]</scope>
    <source>
        <strain evidence="6">DOLJORAL78_47_16</strain>
    </source>
</reference>
<dbReference type="InterPro" id="IPR002363">
    <property type="entry name" value="Ribosomal_uL10_CS_bac"/>
</dbReference>
<dbReference type="Pfam" id="PF00466">
    <property type="entry name" value="Ribosomal_L10"/>
    <property type="match status" value="1"/>
</dbReference>
<evidence type="ECO:0000256" key="4">
    <source>
        <dbReference type="ARBA" id="ARBA00035202"/>
    </source>
</evidence>
<evidence type="ECO:0000256" key="3">
    <source>
        <dbReference type="ARBA" id="ARBA00023274"/>
    </source>
</evidence>
<name>A0A2G6K7P3_9BACT</name>
<dbReference type="GO" id="GO:0003735">
    <property type="term" value="F:structural constituent of ribosome"/>
    <property type="evidence" value="ECO:0007669"/>
    <property type="project" value="InterPro"/>
</dbReference>
<dbReference type="GO" id="GO:0070180">
    <property type="term" value="F:large ribosomal subunit rRNA binding"/>
    <property type="evidence" value="ECO:0007669"/>
    <property type="project" value="UniProtKB-UniRule"/>
</dbReference>
<keyword evidence="5" id="KW-0699">rRNA-binding</keyword>
<dbReference type="Gene3D" id="6.10.250.290">
    <property type="match status" value="1"/>
</dbReference>
<keyword evidence="2 5" id="KW-0689">Ribosomal protein</keyword>
<gene>
    <name evidence="5" type="primary">rplJ</name>
    <name evidence="6" type="ORF">CSA56_17455</name>
</gene>
<dbReference type="InterPro" id="IPR001790">
    <property type="entry name" value="Ribosomal_uL10"/>
</dbReference>
<evidence type="ECO:0000313" key="7">
    <source>
        <dbReference type="Proteomes" id="UP000230821"/>
    </source>
</evidence>
<dbReference type="AlphaFoldDB" id="A0A2G6K7P3"/>
<evidence type="ECO:0000256" key="5">
    <source>
        <dbReference type="HAMAP-Rule" id="MF_00362"/>
    </source>
</evidence>
<sequence>MIMTSIFVVNKTQKQDSVQQIKERFQESSSAICVDFLGVNVEKITQFRRELQEVSSDYQVVKNTLARRAVKETGFEDLRQFFVGPTGVIFCPGEVAESAKVVSKFADGDGAAITIKGGMVEGSVFDAAEIQKVATLPPRQELLSQLVAGLQAPISGLVGTLQGVVNEFVYTLQAVADKKSEDV</sequence>
<dbReference type="GO" id="GO:0015934">
    <property type="term" value="C:large ribosomal subunit"/>
    <property type="evidence" value="ECO:0007669"/>
    <property type="project" value="InterPro"/>
</dbReference>
<dbReference type="GO" id="GO:0006412">
    <property type="term" value="P:translation"/>
    <property type="evidence" value="ECO:0007669"/>
    <property type="project" value="UniProtKB-UniRule"/>
</dbReference>
<dbReference type="Proteomes" id="UP000230821">
    <property type="component" value="Unassembled WGS sequence"/>
</dbReference>
<comment type="similarity">
    <text evidence="1 5">Belongs to the universal ribosomal protein uL10 family.</text>
</comment>
<protein>
    <recommendedName>
        <fullName evidence="4 5">Large ribosomal subunit protein uL10</fullName>
    </recommendedName>
</protein>
<dbReference type="PROSITE" id="PS01109">
    <property type="entry name" value="RIBOSOMAL_L10"/>
    <property type="match status" value="1"/>
</dbReference>
<dbReference type="HAMAP" id="MF_00362">
    <property type="entry name" value="Ribosomal_uL10"/>
    <property type="match status" value="1"/>
</dbReference>